<feature type="domain" description="TRAF-type" evidence="8">
    <location>
        <begin position="106"/>
        <end position="150"/>
    </location>
</feature>
<evidence type="ECO:0000256" key="3">
    <source>
        <dbReference type="ARBA" id="ARBA00022833"/>
    </source>
</evidence>
<dbReference type="SMART" id="SM00504">
    <property type="entry name" value="Ubox"/>
    <property type="match status" value="1"/>
</dbReference>
<evidence type="ECO:0000256" key="5">
    <source>
        <dbReference type="SAM" id="Coils"/>
    </source>
</evidence>
<comment type="caution">
    <text evidence="9">The sequence shown here is derived from an EMBL/GenBank/DDBJ whole genome shotgun (WGS) entry which is preliminary data.</text>
</comment>
<dbReference type="InterPro" id="IPR003613">
    <property type="entry name" value="Ubox_domain"/>
</dbReference>
<keyword evidence="1 4" id="KW-0479">Metal-binding</keyword>
<dbReference type="Proteomes" id="UP000807504">
    <property type="component" value="Unassembled WGS sequence"/>
</dbReference>
<dbReference type="EMBL" id="JABXBU010000003">
    <property type="protein sequence ID" value="KAF8792971.1"/>
    <property type="molecule type" value="Genomic_DNA"/>
</dbReference>
<feature type="compositionally biased region" description="Polar residues" evidence="6">
    <location>
        <begin position="371"/>
        <end position="382"/>
    </location>
</feature>
<dbReference type="Pfam" id="PF02176">
    <property type="entry name" value="zf-TRAF"/>
    <property type="match status" value="1"/>
</dbReference>
<name>A0A8T0FPG1_ARGBR</name>
<feature type="region of interest" description="Disordered" evidence="6">
    <location>
        <begin position="438"/>
        <end position="494"/>
    </location>
</feature>
<dbReference type="OrthoDB" id="6436613at2759"/>
<accession>A0A8T0FPG1</accession>
<dbReference type="PROSITE" id="PS50089">
    <property type="entry name" value="ZF_RING_2"/>
    <property type="match status" value="1"/>
</dbReference>
<reference evidence="9" key="2">
    <citation type="submission" date="2020-06" db="EMBL/GenBank/DDBJ databases">
        <authorList>
            <person name="Sheffer M."/>
        </authorList>
    </citation>
    <scope>NUCLEOTIDE SEQUENCE</scope>
</reference>
<dbReference type="InterPro" id="IPR013083">
    <property type="entry name" value="Znf_RING/FYVE/PHD"/>
</dbReference>
<feature type="compositionally biased region" description="Low complexity" evidence="6">
    <location>
        <begin position="472"/>
        <end position="494"/>
    </location>
</feature>
<feature type="domain" description="RING-type" evidence="7">
    <location>
        <begin position="23"/>
        <end position="61"/>
    </location>
</feature>
<keyword evidence="3 4" id="KW-0862">Zinc</keyword>
<keyword evidence="5" id="KW-0175">Coiled coil</keyword>
<feature type="zinc finger region" description="TRAF-type" evidence="4">
    <location>
        <begin position="106"/>
        <end position="150"/>
    </location>
</feature>
<dbReference type="SMART" id="SM00184">
    <property type="entry name" value="RING"/>
    <property type="match status" value="1"/>
</dbReference>
<evidence type="ECO:0000259" key="8">
    <source>
        <dbReference type="PROSITE" id="PS50145"/>
    </source>
</evidence>
<dbReference type="AlphaFoldDB" id="A0A8T0FPG1"/>
<evidence type="ECO:0000259" key="7">
    <source>
        <dbReference type="PROSITE" id="PS50089"/>
    </source>
</evidence>
<evidence type="ECO:0000313" key="9">
    <source>
        <dbReference type="EMBL" id="KAF8792971.1"/>
    </source>
</evidence>
<feature type="coiled-coil region" evidence="5">
    <location>
        <begin position="164"/>
        <end position="205"/>
    </location>
</feature>
<dbReference type="GO" id="GO:0008270">
    <property type="term" value="F:zinc ion binding"/>
    <property type="evidence" value="ECO:0007669"/>
    <property type="project" value="UniProtKB-KW"/>
</dbReference>
<protein>
    <submittedName>
        <fullName evidence="9">E3 ubiquitin-protein ligase PDZRN3-B like protein</fullName>
    </submittedName>
</protein>
<sequence>MTPPSWAYQADNFDPPPDEELICSVCRSVFCDPVQSPCNHVFCRTCINRWLESNRNCPICRKRTTKYTVQEVVPIVKNMIMKLTLYCHNKEKGCKEKFTLESCEGHLKVCSYEKVRCSNKPCRELLMRKDLEDHELNNCLYRYIRCQTCTLKLSPNGHIKHNCIKDLKKRLRAKNELIKIKNQKIRELQAEIKHLKEVHVESSDMSSLESLSAGDVMISINALNDTFDSAEYISDSDDYSSQLANYLDNSFRDHVFEDFMQDNSNDSIEYPRSSDSAIDRHSTPAAHGNSTASNHLESTDDEPQVRRPIKRRLPVRTLDSSEEDNDIDVEPPPAPSPKRTPWCRVRAEAGQSSSQAAADVLQSAPQSIIENDHLPSSSTASCSRDEAQSSHSNIPFKLRPSRVMRSSTDQVTVAPVSRNSRAIFERTRALLEQYSLESDPEWLPPNPMHVEDVQYDSDSSYRPPVYPDDHFSTSSDSSSSEGDSSSDSSYVDAQSMTNMLSGLYSTSSSDDPDWIPSSK</sequence>
<dbReference type="GO" id="GO:0016567">
    <property type="term" value="P:protein ubiquitination"/>
    <property type="evidence" value="ECO:0007669"/>
    <property type="project" value="InterPro"/>
</dbReference>
<keyword evidence="10" id="KW-1185">Reference proteome</keyword>
<dbReference type="SUPFAM" id="SSF49599">
    <property type="entry name" value="TRAF domain-like"/>
    <property type="match status" value="1"/>
</dbReference>
<dbReference type="PANTHER" id="PTHR10131">
    <property type="entry name" value="TNF RECEPTOR ASSOCIATED FACTOR"/>
    <property type="match status" value="1"/>
</dbReference>
<evidence type="ECO:0000256" key="2">
    <source>
        <dbReference type="ARBA" id="ARBA00022771"/>
    </source>
</evidence>
<reference evidence="9" key="1">
    <citation type="journal article" date="2020" name="bioRxiv">
        <title>Chromosome-level reference genome of the European wasp spider Argiope bruennichi: a resource for studies on range expansion and evolutionary adaptation.</title>
        <authorList>
            <person name="Sheffer M.M."/>
            <person name="Hoppe A."/>
            <person name="Krehenwinkel H."/>
            <person name="Uhl G."/>
            <person name="Kuss A.W."/>
            <person name="Jensen L."/>
            <person name="Jensen C."/>
            <person name="Gillespie R.G."/>
            <person name="Hoff K.J."/>
            <person name="Prost S."/>
        </authorList>
    </citation>
    <scope>NUCLEOTIDE SEQUENCE</scope>
</reference>
<dbReference type="OMA" id="IVKNMIM"/>
<evidence type="ECO:0000256" key="1">
    <source>
        <dbReference type="ARBA" id="ARBA00022723"/>
    </source>
</evidence>
<keyword evidence="2 4" id="KW-0863">Zinc-finger</keyword>
<feature type="compositionally biased region" description="Acidic residues" evidence="6">
    <location>
        <begin position="320"/>
        <end position="329"/>
    </location>
</feature>
<dbReference type="Gene3D" id="3.30.40.10">
    <property type="entry name" value="Zinc/RING finger domain, C3HC4 (zinc finger)"/>
    <property type="match status" value="2"/>
</dbReference>
<evidence type="ECO:0000313" key="10">
    <source>
        <dbReference type="Proteomes" id="UP000807504"/>
    </source>
</evidence>
<evidence type="ECO:0000256" key="4">
    <source>
        <dbReference type="PROSITE-ProRule" id="PRU00207"/>
    </source>
</evidence>
<gene>
    <name evidence="9" type="ORF">HNY73_004504</name>
</gene>
<organism evidence="9 10">
    <name type="scientific">Argiope bruennichi</name>
    <name type="common">Wasp spider</name>
    <name type="synonym">Aranea bruennichi</name>
    <dbReference type="NCBI Taxonomy" id="94029"/>
    <lineage>
        <taxon>Eukaryota</taxon>
        <taxon>Metazoa</taxon>
        <taxon>Ecdysozoa</taxon>
        <taxon>Arthropoda</taxon>
        <taxon>Chelicerata</taxon>
        <taxon>Arachnida</taxon>
        <taxon>Araneae</taxon>
        <taxon>Araneomorphae</taxon>
        <taxon>Entelegynae</taxon>
        <taxon>Araneoidea</taxon>
        <taxon>Araneidae</taxon>
        <taxon>Argiope</taxon>
    </lineage>
</organism>
<dbReference type="PROSITE" id="PS50145">
    <property type="entry name" value="ZF_TRAF"/>
    <property type="match status" value="1"/>
</dbReference>
<dbReference type="PROSITE" id="PS00518">
    <property type="entry name" value="ZF_RING_1"/>
    <property type="match status" value="1"/>
</dbReference>
<dbReference type="InterPro" id="IPR001293">
    <property type="entry name" value="Znf_TRAF"/>
</dbReference>
<dbReference type="Pfam" id="PF13923">
    <property type="entry name" value="zf-C3HC4_2"/>
    <property type="match status" value="1"/>
</dbReference>
<feature type="region of interest" description="Disordered" evidence="6">
    <location>
        <begin position="263"/>
        <end position="341"/>
    </location>
</feature>
<dbReference type="PANTHER" id="PTHR10131:SF157">
    <property type="entry name" value="RECEPTOR-ASSOCIATED FACTOR, PUTATIVE-RELATED"/>
    <property type="match status" value="1"/>
</dbReference>
<dbReference type="InterPro" id="IPR001841">
    <property type="entry name" value="Znf_RING"/>
</dbReference>
<dbReference type="GO" id="GO:0004842">
    <property type="term" value="F:ubiquitin-protein transferase activity"/>
    <property type="evidence" value="ECO:0007669"/>
    <property type="project" value="InterPro"/>
</dbReference>
<dbReference type="SUPFAM" id="SSF57850">
    <property type="entry name" value="RING/U-box"/>
    <property type="match status" value="1"/>
</dbReference>
<dbReference type="GO" id="GO:0043122">
    <property type="term" value="P:regulation of canonical NF-kappaB signal transduction"/>
    <property type="evidence" value="ECO:0007669"/>
    <property type="project" value="TreeGrafter"/>
</dbReference>
<evidence type="ECO:0000256" key="6">
    <source>
        <dbReference type="SAM" id="MobiDB-lite"/>
    </source>
</evidence>
<proteinExistence type="predicted"/>
<dbReference type="InterPro" id="IPR017907">
    <property type="entry name" value="Znf_RING_CS"/>
</dbReference>
<feature type="region of interest" description="Disordered" evidence="6">
    <location>
        <begin position="371"/>
        <end position="414"/>
    </location>
</feature>